<dbReference type="Gene3D" id="2.30.250.10">
    <property type="entry name" value="Aminopeptidase i, Domain 2"/>
    <property type="match status" value="1"/>
</dbReference>
<keyword evidence="9 11" id="KW-0862">Zinc</keyword>
<dbReference type="EC" id="3.4.11.21" evidence="4"/>
<dbReference type="Proteomes" id="UP000245884">
    <property type="component" value="Unassembled WGS sequence"/>
</dbReference>
<dbReference type="GO" id="GO:0000324">
    <property type="term" value="C:fungal-type vacuole"/>
    <property type="evidence" value="ECO:0007669"/>
    <property type="project" value="TreeGrafter"/>
</dbReference>
<dbReference type="GeneID" id="37028150"/>
<evidence type="ECO:0000313" key="13">
    <source>
        <dbReference type="EMBL" id="PWN27069.1"/>
    </source>
</evidence>
<feature type="compositionally biased region" description="Low complexity" evidence="12">
    <location>
        <begin position="45"/>
        <end position="54"/>
    </location>
</feature>
<dbReference type="InterPro" id="IPR001948">
    <property type="entry name" value="Peptidase_M18"/>
</dbReference>
<feature type="region of interest" description="Disordered" evidence="12">
    <location>
        <begin position="32"/>
        <end position="54"/>
    </location>
</feature>
<keyword evidence="10 11" id="KW-0482">Metalloprotease</keyword>
<dbReference type="SUPFAM" id="SSF53187">
    <property type="entry name" value="Zn-dependent exopeptidases"/>
    <property type="match status" value="1"/>
</dbReference>
<dbReference type="InterPro" id="IPR023358">
    <property type="entry name" value="Peptidase_M18_dom2"/>
</dbReference>
<dbReference type="GO" id="GO:0008237">
    <property type="term" value="F:metallopeptidase activity"/>
    <property type="evidence" value="ECO:0007669"/>
    <property type="project" value="UniProtKB-KW"/>
</dbReference>
<evidence type="ECO:0000256" key="1">
    <source>
        <dbReference type="ARBA" id="ARBA00001335"/>
    </source>
</evidence>
<proteinExistence type="inferred from homology"/>
<accession>A0A316UP60</accession>
<evidence type="ECO:0000256" key="10">
    <source>
        <dbReference type="ARBA" id="ARBA00023049"/>
    </source>
</evidence>
<name>A0A316UP60_9BASI</name>
<dbReference type="CDD" id="cd05658">
    <property type="entry name" value="M18_DAP"/>
    <property type="match status" value="1"/>
</dbReference>
<dbReference type="Pfam" id="PF02127">
    <property type="entry name" value="Peptidase_M18"/>
    <property type="match status" value="1"/>
</dbReference>
<evidence type="ECO:0000256" key="9">
    <source>
        <dbReference type="ARBA" id="ARBA00022833"/>
    </source>
</evidence>
<comment type="cofactor">
    <cofactor evidence="2">
        <name>Zn(2+)</name>
        <dbReference type="ChEBI" id="CHEBI:29105"/>
    </cofactor>
</comment>
<keyword evidence="8 11" id="KW-0378">Hydrolase</keyword>
<reference evidence="13 14" key="1">
    <citation type="journal article" date="2018" name="Mol. Biol. Evol.">
        <title>Broad Genomic Sampling Reveals a Smut Pathogenic Ancestry of the Fungal Clade Ustilaginomycotina.</title>
        <authorList>
            <person name="Kijpornyongpan T."/>
            <person name="Mondo S.J."/>
            <person name="Barry K."/>
            <person name="Sandor L."/>
            <person name="Lee J."/>
            <person name="Lipzen A."/>
            <person name="Pangilinan J."/>
            <person name="LaButti K."/>
            <person name="Hainaut M."/>
            <person name="Henrissat B."/>
            <person name="Grigoriev I.V."/>
            <person name="Spatafora J.W."/>
            <person name="Aime M.C."/>
        </authorList>
    </citation>
    <scope>NUCLEOTIDE SEQUENCE [LARGE SCALE GENOMIC DNA]</scope>
    <source>
        <strain evidence="13 14">MCA 5214</strain>
    </source>
</reference>
<keyword evidence="5 11" id="KW-0031">Aminopeptidase</keyword>
<dbReference type="OrthoDB" id="9880441at2759"/>
<dbReference type="GO" id="GO:0008270">
    <property type="term" value="F:zinc ion binding"/>
    <property type="evidence" value="ECO:0007669"/>
    <property type="project" value="InterPro"/>
</dbReference>
<sequence length="527" mass="56476">MLSRFIPRASYSITTLSTQANRMVTWTRLSQSPSPTISRRSIMTSSNNNAASASSHAPTTALDFLKFVDNSTDPFHAVQSASILLEASGFTKIKETDQWDGRIEAGGRYYFTRNGSALVAFAVGGKFQPGIGGVHAVGAHTDSPCFKVRPVSKKEKAGFVQLGVETYGGGLWSTWFDRDLGLSGRVIVEGEKGTYEAKLVQIRRPILRIPSLAIHLDRSAGDGKKFNLEDETIPMLALKSSIEEQLGTKADGGDETAQHHHPILLNLLAKELGCSPSQIRDFDLSLHDVHPSSIGGACDEFIFAPRIDNLMSSFGAVTALLASVAPGQSTLADSKSVRAISLFDNEEVGSTSFQGANADTLPALVQRLSHISLKGAKGTADGGDVARAASFLISSDVSHGKHPCYMDRYQAENSPDLGGGIVLKTMSNQRYATTAATAFPIRRWAALARNGGVPVQHFSVKNSMPCGSTIGPMLSAKGFKTVDVGTACLSMHSVRETAHVKDPEHLIGLFESFWNHGEEVIASLEVD</sequence>
<dbReference type="FunFam" id="2.30.250.10:FF:000001">
    <property type="entry name" value="Aspartyl aminopeptidase 1"/>
    <property type="match status" value="1"/>
</dbReference>
<protein>
    <recommendedName>
        <fullName evidence="4">aspartyl aminopeptidase</fullName>
        <ecNumber evidence="4">3.4.11.21</ecNumber>
    </recommendedName>
</protein>
<evidence type="ECO:0000313" key="14">
    <source>
        <dbReference type="Proteomes" id="UP000245884"/>
    </source>
</evidence>
<evidence type="ECO:0000256" key="3">
    <source>
        <dbReference type="ARBA" id="ARBA00008290"/>
    </source>
</evidence>
<dbReference type="NCBIfam" id="NF002759">
    <property type="entry name" value="PRK02813.1"/>
    <property type="match status" value="1"/>
</dbReference>
<dbReference type="EMBL" id="KZ819669">
    <property type="protein sequence ID" value="PWN27069.1"/>
    <property type="molecule type" value="Genomic_DNA"/>
</dbReference>
<dbReference type="AlphaFoldDB" id="A0A316UP60"/>
<comment type="similarity">
    <text evidence="3 11">Belongs to the peptidase M18 family.</text>
</comment>
<evidence type="ECO:0000256" key="4">
    <source>
        <dbReference type="ARBA" id="ARBA00011965"/>
    </source>
</evidence>
<dbReference type="GO" id="GO:0004177">
    <property type="term" value="F:aminopeptidase activity"/>
    <property type="evidence" value="ECO:0007669"/>
    <property type="project" value="UniProtKB-KW"/>
</dbReference>
<keyword evidence="14" id="KW-1185">Reference proteome</keyword>
<dbReference type="PRINTS" id="PR00932">
    <property type="entry name" value="AMINO1PTASE"/>
</dbReference>
<dbReference type="PANTHER" id="PTHR28570">
    <property type="entry name" value="ASPARTYL AMINOPEPTIDASE"/>
    <property type="match status" value="1"/>
</dbReference>
<keyword evidence="6 11" id="KW-0645">Protease</keyword>
<comment type="catalytic activity">
    <reaction evidence="1">
        <text>Release of an N-terminal aspartate or glutamate from a peptide, with a preference for aspartate.</text>
        <dbReference type="EC" id="3.4.11.21"/>
    </reaction>
</comment>
<evidence type="ECO:0000256" key="8">
    <source>
        <dbReference type="ARBA" id="ARBA00022801"/>
    </source>
</evidence>
<feature type="compositionally biased region" description="Polar residues" evidence="12">
    <location>
        <begin position="32"/>
        <end position="44"/>
    </location>
</feature>
<gene>
    <name evidence="13" type="ORF">BDZ90DRAFT_232627</name>
</gene>
<evidence type="ECO:0000256" key="2">
    <source>
        <dbReference type="ARBA" id="ARBA00001947"/>
    </source>
</evidence>
<evidence type="ECO:0000256" key="11">
    <source>
        <dbReference type="RuleBase" id="RU004386"/>
    </source>
</evidence>
<evidence type="ECO:0000256" key="5">
    <source>
        <dbReference type="ARBA" id="ARBA00022438"/>
    </source>
</evidence>
<evidence type="ECO:0000256" key="7">
    <source>
        <dbReference type="ARBA" id="ARBA00022723"/>
    </source>
</evidence>
<keyword evidence="7 11" id="KW-0479">Metal-binding</keyword>
<dbReference type="SUPFAM" id="SSF101821">
    <property type="entry name" value="Aminopeptidase/glucanase lid domain"/>
    <property type="match status" value="1"/>
</dbReference>
<dbReference type="PANTHER" id="PTHR28570:SF3">
    <property type="entry name" value="ASPARTYL AMINOPEPTIDASE"/>
    <property type="match status" value="1"/>
</dbReference>
<dbReference type="Gene3D" id="3.40.630.10">
    <property type="entry name" value="Zn peptidases"/>
    <property type="match status" value="1"/>
</dbReference>
<organism evidence="13 14">
    <name type="scientific">Jaminaea rosea</name>
    <dbReference type="NCBI Taxonomy" id="1569628"/>
    <lineage>
        <taxon>Eukaryota</taxon>
        <taxon>Fungi</taxon>
        <taxon>Dikarya</taxon>
        <taxon>Basidiomycota</taxon>
        <taxon>Ustilaginomycotina</taxon>
        <taxon>Exobasidiomycetes</taxon>
        <taxon>Microstromatales</taxon>
        <taxon>Microstromatales incertae sedis</taxon>
        <taxon>Jaminaea</taxon>
    </lineage>
</organism>
<evidence type="ECO:0000256" key="6">
    <source>
        <dbReference type="ARBA" id="ARBA00022670"/>
    </source>
</evidence>
<dbReference type="GO" id="GO:0006508">
    <property type="term" value="P:proteolysis"/>
    <property type="evidence" value="ECO:0007669"/>
    <property type="project" value="UniProtKB-KW"/>
</dbReference>
<dbReference type="STRING" id="1569628.A0A316UP60"/>
<dbReference type="RefSeq" id="XP_025361681.1">
    <property type="nucleotide sequence ID" value="XM_025506327.1"/>
</dbReference>
<evidence type="ECO:0000256" key="12">
    <source>
        <dbReference type="SAM" id="MobiDB-lite"/>
    </source>
</evidence>